<evidence type="ECO:0000313" key="1">
    <source>
        <dbReference type="EMBL" id="MFC4016033.1"/>
    </source>
</evidence>
<dbReference type="Proteomes" id="UP001595851">
    <property type="component" value="Unassembled WGS sequence"/>
</dbReference>
<protein>
    <submittedName>
        <fullName evidence="1">Uncharacterized protein</fullName>
    </submittedName>
</protein>
<organism evidence="1 2">
    <name type="scientific">Nonomuraea purpurea</name>
    <dbReference type="NCBI Taxonomy" id="1849276"/>
    <lineage>
        <taxon>Bacteria</taxon>
        <taxon>Bacillati</taxon>
        <taxon>Actinomycetota</taxon>
        <taxon>Actinomycetes</taxon>
        <taxon>Streptosporangiales</taxon>
        <taxon>Streptosporangiaceae</taxon>
        <taxon>Nonomuraea</taxon>
    </lineage>
</organism>
<accession>A0ABV8GQB8</accession>
<dbReference type="RefSeq" id="WP_379535826.1">
    <property type="nucleotide sequence ID" value="NZ_JBHSBI010000054.1"/>
</dbReference>
<sequence>MDPIVLAAGTALVTAMATDMWQQARSGAIMLWRRVRPEQERAVEDELAEVRLQILAARSDGDADTERALAGTWQIRLQQLLREDPDLVNELKQVLDNVLTPALSLSERDQFNKIAMKATANDQSRIYQAGRDQHITER</sequence>
<reference evidence="2" key="1">
    <citation type="journal article" date="2019" name="Int. J. Syst. Evol. Microbiol.">
        <title>The Global Catalogue of Microorganisms (GCM) 10K type strain sequencing project: providing services to taxonomists for standard genome sequencing and annotation.</title>
        <authorList>
            <consortium name="The Broad Institute Genomics Platform"/>
            <consortium name="The Broad Institute Genome Sequencing Center for Infectious Disease"/>
            <person name="Wu L."/>
            <person name="Ma J."/>
        </authorList>
    </citation>
    <scope>NUCLEOTIDE SEQUENCE [LARGE SCALE GENOMIC DNA]</scope>
    <source>
        <strain evidence="2">TBRC 1276</strain>
    </source>
</reference>
<proteinExistence type="predicted"/>
<dbReference type="EMBL" id="JBHSBI010000054">
    <property type="protein sequence ID" value="MFC4016033.1"/>
    <property type="molecule type" value="Genomic_DNA"/>
</dbReference>
<name>A0ABV8GQB8_9ACTN</name>
<keyword evidence="2" id="KW-1185">Reference proteome</keyword>
<comment type="caution">
    <text evidence="1">The sequence shown here is derived from an EMBL/GenBank/DDBJ whole genome shotgun (WGS) entry which is preliminary data.</text>
</comment>
<gene>
    <name evidence="1" type="ORF">ACFOY2_53100</name>
</gene>
<evidence type="ECO:0000313" key="2">
    <source>
        <dbReference type="Proteomes" id="UP001595851"/>
    </source>
</evidence>